<comment type="caution">
    <text evidence="1">The sequence shown here is derived from an EMBL/GenBank/DDBJ whole genome shotgun (WGS) entry which is preliminary data.</text>
</comment>
<evidence type="ECO:0000313" key="1">
    <source>
        <dbReference type="EMBL" id="KYO19041.1"/>
    </source>
</evidence>
<proteinExistence type="predicted"/>
<organism evidence="1 2">
    <name type="scientific">Alligator mississippiensis</name>
    <name type="common">American alligator</name>
    <dbReference type="NCBI Taxonomy" id="8496"/>
    <lineage>
        <taxon>Eukaryota</taxon>
        <taxon>Metazoa</taxon>
        <taxon>Chordata</taxon>
        <taxon>Craniata</taxon>
        <taxon>Vertebrata</taxon>
        <taxon>Euteleostomi</taxon>
        <taxon>Archelosauria</taxon>
        <taxon>Archosauria</taxon>
        <taxon>Crocodylia</taxon>
        <taxon>Alligatoridae</taxon>
        <taxon>Alligatorinae</taxon>
        <taxon>Alligator</taxon>
    </lineage>
</organism>
<name>A0A151M3J7_ALLMI</name>
<evidence type="ECO:0000313" key="2">
    <source>
        <dbReference type="Proteomes" id="UP000050525"/>
    </source>
</evidence>
<protein>
    <submittedName>
        <fullName evidence="1">Uncharacterized protein</fullName>
    </submittedName>
</protein>
<dbReference type="Proteomes" id="UP000050525">
    <property type="component" value="Unassembled WGS sequence"/>
</dbReference>
<keyword evidence="2" id="KW-1185">Reference proteome</keyword>
<gene>
    <name evidence="1" type="ORF">Y1Q_0018985</name>
</gene>
<dbReference type="EMBL" id="AKHW03006769">
    <property type="protein sequence ID" value="KYO19041.1"/>
    <property type="molecule type" value="Genomic_DNA"/>
</dbReference>
<sequence length="117" mass="13581">MLDSLFKFEKELDLTRETQADVSGLTGWMQSFEFILLTTVWYNILQSINIRSKLVQGSKFTMEEGVQQVKRLLEEIPQLNDSEPNLLMEAKVIAEEVGITTELKRTQKNLKDKTFPR</sequence>
<accession>A0A151M3J7</accession>
<dbReference type="AlphaFoldDB" id="A0A151M3J7"/>
<reference evidence="1 2" key="1">
    <citation type="journal article" date="2012" name="Genome Biol.">
        <title>Sequencing three crocodilian genomes to illuminate the evolution of archosaurs and amniotes.</title>
        <authorList>
            <person name="St John J.A."/>
            <person name="Braun E.L."/>
            <person name="Isberg S.R."/>
            <person name="Miles L.G."/>
            <person name="Chong A.Y."/>
            <person name="Gongora J."/>
            <person name="Dalzell P."/>
            <person name="Moran C."/>
            <person name="Bed'hom B."/>
            <person name="Abzhanov A."/>
            <person name="Burgess S.C."/>
            <person name="Cooksey A.M."/>
            <person name="Castoe T.A."/>
            <person name="Crawford N.G."/>
            <person name="Densmore L.D."/>
            <person name="Drew J.C."/>
            <person name="Edwards S.V."/>
            <person name="Faircloth B.C."/>
            <person name="Fujita M.K."/>
            <person name="Greenwold M.J."/>
            <person name="Hoffmann F.G."/>
            <person name="Howard J.M."/>
            <person name="Iguchi T."/>
            <person name="Janes D.E."/>
            <person name="Khan S.Y."/>
            <person name="Kohno S."/>
            <person name="de Koning A.J."/>
            <person name="Lance S.L."/>
            <person name="McCarthy F.M."/>
            <person name="McCormack J.E."/>
            <person name="Merchant M.E."/>
            <person name="Peterson D.G."/>
            <person name="Pollock D.D."/>
            <person name="Pourmand N."/>
            <person name="Raney B.J."/>
            <person name="Roessler K.A."/>
            <person name="Sanford J.R."/>
            <person name="Sawyer R.H."/>
            <person name="Schmidt C.J."/>
            <person name="Triplett E.W."/>
            <person name="Tuberville T.D."/>
            <person name="Venegas-Anaya M."/>
            <person name="Howard J.T."/>
            <person name="Jarvis E.D."/>
            <person name="Guillette L.J.Jr."/>
            <person name="Glenn T.C."/>
            <person name="Green R.E."/>
            <person name="Ray D.A."/>
        </authorList>
    </citation>
    <scope>NUCLEOTIDE SEQUENCE [LARGE SCALE GENOMIC DNA]</scope>
    <source>
        <strain evidence="1">KSC_2009_1</strain>
    </source>
</reference>